<feature type="region of interest" description="Disordered" evidence="1">
    <location>
        <begin position="1"/>
        <end position="27"/>
    </location>
</feature>
<protein>
    <submittedName>
        <fullName evidence="2">Uncharacterized protein</fullName>
    </submittedName>
</protein>
<accession>A0AAN9X9X4</accession>
<dbReference type="EMBL" id="JAYMYS010000007">
    <property type="protein sequence ID" value="KAK7386386.1"/>
    <property type="molecule type" value="Genomic_DNA"/>
</dbReference>
<evidence type="ECO:0000313" key="2">
    <source>
        <dbReference type="EMBL" id="KAK7386386.1"/>
    </source>
</evidence>
<sequence>MLSSFCTEVDGEQHAQNHKGAGKGELTPSFSCGYKSKSLGQTNWAMNGPALSDESRPLIIEGSQLRNE</sequence>
<evidence type="ECO:0000256" key="1">
    <source>
        <dbReference type="SAM" id="MobiDB-lite"/>
    </source>
</evidence>
<proteinExistence type="predicted"/>
<feature type="region of interest" description="Disordered" evidence="1">
    <location>
        <begin position="45"/>
        <end position="68"/>
    </location>
</feature>
<dbReference type="AlphaFoldDB" id="A0AAN9X9X4"/>
<name>A0AAN9X9X4_PSOTE</name>
<dbReference type="Proteomes" id="UP001386955">
    <property type="component" value="Unassembled WGS sequence"/>
</dbReference>
<gene>
    <name evidence="2" type="ORF">VNO78_26585</name>
</gene>
<evidence type="ECO:0000313" key="3">
    <source>
        <dbReference type="Proteomes" id="UP001386955"/>
    </source>
</evidence>
<keyword evidence="3" id="KW-1185">Reference proteome</keyword>
<reference evidence="2 3" key="1">
    <citation type="submission" date="2024-01" db="EMBL/GenBank/DDBJ databases">
        <title>The genomes of 5 underutilized Papilionoideae crops provide insights into root nodulation and disease resistanc.</title>
        <authorList>
            <person name="Jiang F."/>
        </authorList>
    </citation>
    <scope>NUCLEOTIDE SEQUENCE [LARGE SCALE GENOMIC DNA]</scope>
    <source>
        <strain evidence="2">DUOXIRENSHENG_FW03</strain>
        <tissue evidence="2">Leaves</tissue>
    </source>
</reference>
<comment type="caution">
    <text evidence="2">The sequence shown here is derived from an EMBL/GenBank/DDBJ whole genome shotgun (WGS) entry which is preliminary data.</text>
</comment>
<organism evidence="2 3">
    <name type="scientific">Psophocarpus tetragonolobus</name>
    <name type="common">Winged bean</name>
    <name type="synonym">Dolichos tetragonolobus</name>
    <dbReference type="NCBI Taxonomy" id="3891"/>
    <lineage>
        <taxon>Eukaryota</taxon>
        <taxon>Viridiplantae</taxon>
        <taxon>Streptophyta</taxon>
        <taxon>Embryophyta</taxon>
        <taxon>Tracheophyta</taxon>
        <taxon>Spermatophyta</taxon>
        <taxon>Magnoliopsida</taxon>
        <taxon>eudicotyledons</taxon>
        <taxon>Gunneridae</taxon>
        <taxon>Pentapetalae</taxon>
        <taxon>rosids</taxon>
        <taxon>fabids</taxon>
        <taxon>Fabales</taxon>
        <taxon>Fabaceae</taxon>
        <taxon>Papilionoideae</taxon>
        <taxon>50 kb inversion clade</taxon>
        <taxon>NPAAA clade</taxon>
        <taxon>indigoferoid/millettioid clade</taxon>
        <taxon>Phaseoleae</taxon>
        <taxon>Psophocarpus</taxon>
    </lineage>
</organism>